<dbReference type="AlphaFoldDB" id="A0A7C4L0E3"/>
<reference evidence="2" key="1">
    <citation type="journal article" date="2020" name="mSystems">
        <title>Genome- and Community-Level Interaction Insights into Carbon Utilization and Element Cycling Functions of Hydrothermarchaeota in Hydrothermal Sediment.</title>
        <authorList>
            <person name="Zhou Z."/>
            <person name="Liu Y."/>
            <person name="Xu W."/>
            <person name="Pan J."/>
            <person name="Luo Z.H."/>
            <person name="Li M."/>
        </authorList>
    </citation>
    <scope>NUCLEOTIDE SEQUENCE [LARGE SCALE GENOMIC DNA]</scope>
    <source>
        <strain evidence="2">SpSt-556</strain>
    </source>
</reference>
<organism evidence="2">
    <name type="scientific">Bellilinea caldifistulae</name>
    <dbReference type="NCBI Taxonomy" id="360411"/>
    <lineage>
        <taxon>Bacteria</taxon>
        <taxon>Bacillati</taxon>
        <taxon>Chloroflexota</taxon>
        <taxon>Anaerolineae</taxon>
        <taxon>Anaerolineales</taxon>
        <taxon>Anaerolineaceae</taxon>
        <taxon>Bellilinea</taxon>
    </lineage>
</organism>
<dbReference type="GO" id="GO:0016853">
    <property type="term" value="F:isomerase activity"/>
    <property type="evidence" value="ECO:0007669"/>
    <property type="project" value="UniProtKB-KW"/>
</dbReference>
<protein>
    <submittedName>
        <fullName evidence="2">Sugar phosphate isomerase/epimerase</fullName>
    </submittedName>
</protein>
<comment type="caution">
    <text evidence="2">The sequence shown here is derived from an EMBL/GenBank/DDBJ whole genome shotgun (WGS) entry which is preliminary data.</text>
</comment>
<dbReference type="EMBL" id="DSXR01000097">
    <property type="protein sequence ID" value="HGS87922.1"/>
    <property type="molecule type" value="Genomic_DNA"/>
</dbReference>
<evidence type="ECO:0000259" key="1">
    <source>
        <dbReference type="Pfam" id="PF01261"/>
    </source>
</evidence>
<name>A0A7C4L0E3_9CHLR</name>
<sequence>MTLKKRFPFRLGTTSYILPADLLPNVEYLAPLVEDVELVLFEVDDGPSNLPDAAEQAELARLAARFDLTYTVHLPLDLRLAADNSDGHVSMVKARRVIEHTRALNPFAYVLHLDGREARDGAIDTAVWERQAVRALQIVTDWVGDAARLCVENLDHYPPDFWDGVLAQAGGISRCVDVGHLWLERHDPLPFLRSHLGRVRVIHLHGVAERDHVSLGHAPTQALKAVLLYLIEQQYRGVVTIEVFSDEDLTTSLAAIQGALGME</sequence>
<dbReference type="Pfam" id="PF01261">
    <property type="entry name" value="AP_endonuc_2"/>
    <property type="match status" value="1"/>
</dbReference>
<dbReference type="InterPro" id="IPR036237">
    <property type="entry name" value="Xyl_isomerase-like_sf"/>
</dbReference>
<keyword evidence="2" id="KW-0413">Isomerase</keyword>
<dbReference type="InterPro" id="IPR013022">
    <property type="entry name" value="Xyl_isomerase-like_TIM-brl"/>
</dbReference>
<dbReference type="SUPFAM" id="SSF51658">
    <property type="entry name" value="Xylose isomerase-like"/>
    <property type="match status" value="1"/>
</dbReference>
<gene>
    <name evidence="2" type="ORF">ENT17_09920</name>
</gene>
<proteinExistence type="predicted"/>
<feature type="domain" description="Xylose isomerase-like TIM barrel" evidence="1">
    <location>
        <begin position="40"/>
        <end position="248"/>
    </location>
</feature>
<evidence type="ECO:0000313" key="2">
    <source>
        <dbReference type="EMBL" id="HGS87922.1"/>
    </source>
</evidence>
<accession>A0A7C4L0E3</accession>
<dbReference type="Gene3D" id="3.20.20.150">
    <property type="entry name" value="Divalent-metal-dependent TIM barrel enzymes"/>
    <property type="match status" value="1"/>
</dbReference>
<dbReference type="NCBIfam" id="NF041277">
    <property type="entry name" value="coba_remo_CbiR"/>
    <property type="match status" value="1"/>
</dbReference>